<organism evidence="2 3">
    <name type="scientific">Aerococcus agrisoli</name>
    <dbReference type="NCBI Taxonomy" id="2487350"/>
    <lineage>
        <taxon>Bacteria</taxon>
        <taxon>Bacillati</taxon>
        <taxon>Bacillota</taxon>
        <taxon>Bacilli</taxon>
        <taxon>Lactobacillales</taxon>
        <taxon>Aerococcaceae</taxon>
        <taxon>Aerococcus</taxon>
    </lineage>
</organism>
<dbReference type="Pfam" id="PF00753">
    <property type="entry name" value="Lactamase_B"/>
    <property type="match status" value="1"/>
</dbReference>
<dbReference type="RefSeq" id="WP_123779537.1">
    <property type="nucleotide sequence ID" value="NZ_RKMG01000006.1"/>
</dbReference>
<dbReference type="InterPro" id="IPR036866">
    <property type="entry name" value="RibonucZ/Hydroxyglut_hydro"/>
</dbReference>
<comment type="caution">
    <text evidence="2">The sequence shown here is derived from an EMBL/GenBank/DDBJ whole genome shotgun (WGS) entry which is preliminary data.</text>
</comment>
<dbReference type="SMART" id="SM00849">
    <property type="entry name" value="Lactamase_B"/>
    <property type="match status" value="1"/>
</dbReference>
<feature type="domain" description="Metallo-beta-lactamase" evidence="1">
    <location>
        <begin position="40"/>
        <end position="221"/>
    </location>
</feature>
<dbReference type="PANTHER" id="PTHR42951">
    <property type="entry name" value="METALLO-BETA-LACTAMASE DOMAIN-CONTAINING"/>
    <property type="match status" value="1"/>
</dbReference>
<name>A0A3N4GDV7_9LACT</name>
<dbReference type="InterPro" id="IPR050855">
    <property type="entry name" value="NDM-1-like"/>
</dbReference>
<dbReference type="PANTHER" id="PTHR42951:SF4">
    <property type="entry name" value="ACYL-COENZYME A THIOESTERASE MBLAC2"/>
    <property type="match status" value="1"/>
</dbReference>
<proteinExistence type="predicted"/>
<dbReference type="SUPFAM" id="SSF56281">
    <property type="entry name" value="Metallo-hydrolase/oxidoreductase"/>
    <property type="match status" value="1"/>
</dbReference>
<dbReference type="AlphaFoldDB" id="A0A3N4GDV7"/>
<dbReference type="OrthoDB" id="420651at2"/>
<dbReference type="Proteomes" id="UP000273977">
    <property type="component" value="Unassembled WGS sequence"/>
</dbReference>
<keyword evidence="2" id="KW-0378">Hydrolase</keyword>
<dbReference type="InterPro" id="IPR001279">
    <property type="entry name" value="Metallo-B-lactamas"/>
</dbReference>
<protein>
    <submittedName>
        <fullName evidence="2">MBL fold metallo-hydrolase</fullName>
    </submittedName>
</protein>
<sequence>MRILKQLTERVYYMPADGEIDRPVLGYIKGDKFSLRIDAGNSASHVANFDQEVERLGLVQPAATLITHWHWDHTYGMHAIKTPIIANEQTNARLQTMSTWSWTPDAMAARLETGEECAFCDEYIRKEYDDPQGQIKVVTADVTFKDKLTIDLGGIELEIFQVTNPHSEDGMIIYIPSERVAFIGDTITEDFYNNSYMDWEKMATLRQTLSQLDADYYLHGHLEPLSFEQLDEFMQPS</sequence>
<reference evidence="2 3" key="1">
    <citation type="submission" date="2018-11" db="EMBL/GenBank/DDBJ databases">
        <title>Aerococcus sp. SJQ22, whole genome shotgun sequence.</title>
        <authorList>
            <person name="Sun L."/>
            <person name="Gao X."/>
            <person name="Chen W."/>
            <person name="Huang K."/>
        </authorList>
    </citation>
    <scope>NUCLEOTIDE SEQUENCE [LARGE SCALE GENOMIC DNA]</scope>
    <source>
        <strain evidence="2 3">SJQ22</strain>
    </source>
</reference>
<evidence type="ECO:0000259" key="1">
    <source>
        <dbReference type="SMART" id="SM00849"/>
    </source>
</evidence>
<evidence type="ECO:0000313" key="2">
    <source>
        <dbReference type="EMBL" id="RPA61023.1"/>
    </source>
</evidence>
<dbReference type="Gene3D" id="3.60.15.10">
    <property type="entry name" value="Ribonuclease Z/Hydroxyacylglutathione hydrolase-like"/>
    <property type="match status" value="1"/>
</dbReference>
<gene>
    <name evidence="2" type="ORF">EF384_03145</name>
</gene>
<accession>A0A3N4GDV7</accession>
<dbReference type="GO" id="GO:0016787">
    <property type="term" value="F:hydrolase activity"/>
    <property type="evidence" value="ECO:0007669"/>
    <property type="project" value="UniProtKB-KW"/>
</dbReference>
<keyword evidence="3" id="KW-1185">Reference proteome</keyword>
<dbReference type="EMBL" id="RKMG01000006">
    <property type="protein sequence ID" value="RPA61023.1"/>
    <property type="molecule type" value="Genomic_DNA"/>
</dbReference>
<evidence type="ECO:0000313" key="3">
    <source>
        <dbReference type="Proteomes" id="UP000273977"/>
    </source>
</evidence>